<evidence type="ECO:0000256" key="2">
    <source>
        <dbReference type="ARBA" id="ARBA00023002"/>
    </source>
</evidence>
<dbReference type="PANTHER" id="PTHR42685:SF19">
    <property type="entry name" value="POSSIBLE OXIDOREDUCTASE"/>
    <property type="match status" value="1"/>
</dbReference>
<feature type="domain" description="FAD-dependent oxidoreductase 2 FAD-binding" evidence="3">
    <location>
        <begin position="3"/>
        <end position="59"/>
    </location>
</feature>
<proteinExistence type="predicted"/>
<dbReference type="GO" id="GO:0016491">
    <property type="term" value="F:oxidoreductase activity"/>
    <property type="evidence" value="ECO:0007669"/>
    <property type="project" value="UniProtKB-KW"/>
</dbReference>
<dbReference type="Gene3D" id="3.50.50.60">
    <property type="entry name" value="FAD/NAD(P)-binding domain"/>
    <property type="match status" value="1"/>
</dbReference>
<keyword evidence="1" id="KW-0285">Flavoprotein</keyword>
<sequence length="346" mass="36536">MIDVLVVGGGPAGLATAILADRAGLSTAVAEPRTSPVDKACGEGLMPAAVARLAALGVDPPGQALRGIRYLQAERGAEALFSGPPGRGVRRTALHEALIARVAEARIPLLPVRVEGFTRGPGYLEAAGIRARHLVAADGLHSPIRRACGLNQARPAGSRNALPRYGLRRHYRTAPWTDLIEVHWARDSEAYVTPVAPDLVGVAILGPGRGGFEDRLAAFPDLRARLAAARVAGPDRGAGPLRQDVRRRTAADGVLLVGDASGYLDALTGEGISVALAQAEALAHCLARGCPEEYERRWHEVSRTSRRLTAGLLWARHNPLLRHGIVSAAGRLPLLFTALVNRVAEG</sequence>
<dbReference type="InterPro" id="IPR036188">
    <property type="entry name" value="FAD/NAD-bd_sf"/>
</dbReference>
<dbReference type="SUPFAM" id="SSF51905">
    <property type="entry name" value="FAD/NAD(P)-binding domain"/>
    <property type="match status" value="1"/>
</dbReference>
<name>A0A941EJ75_9ACTN</name>
<keyword evidence="5" id="KW-1185">Reference proteome</keyword>
<evidence type="ECO:0000313" key="4">
    <source>
        <dbReference type="EMBL" id="MBR7832532.1"/>
    </source>
</evidence>
<dbReference type="Pfam" id="PF00890">
    <property type="entry name" value="FAD_binding_2"/>
    <property type="match status" value="1"/>
</dbReference>
<evidence type="ECO:0000256" key="1">
    <source>
        <dbReference type="ARBA" id="ARBA00022630"/>
    </source>
</evidence>
<dbReference type="PRINTS" id="PR00420">
    <property type="entry name" value="RNGMNOXGNASE"/>
</dbReference>
<reference evidence="4" key="1">
    <citation type="submission" date="2021-04" db="EMBL/GenBank/DDBJ databases">
        <title>Genome based classification of Actinospica acidithermotolerans sp. nov., an actinobacterium isolated from an Indonesian hot spring.</title>
        <authorList>
            <person name="Kusuma A.B."/>
            <person name="Putra K.E."/>
            <person name="Nafisah S."/>
            <person name="Loh J."/>
            <person name="Nouioui I."/>
            <person name="Goodfellow M."/>
        </authorList>
    </citation>
    <scope>NUCLEOTIDE SEQUENCE</scope>
    <source>
        <strain evidence="4">CSCA 57</strain>
    </source>
</reference>
<dbReference type="PANTHER" id="PTHR42685">
    <property type="entry name" value="GERANYLGERANYL DIPHOSPHATE REDUCTASE"/>
    <property type="match status" value="1"/>
</dbReference>
<accession>A0A941EJ75</accession>
<comment type="caution">
    <text evidence="4">The sequence shown here is derived from an EMBL/GenBank/DDBJ whole genome shotgun (WGS) entry which is preliminary data.</text>
</comment>
<dbReference type="Proteomes" id="UP000675781">
    <property type="component" value="Unassembled WGS sequence"/>
</dbReference>
<dbReference type="InterPro" id="IPR003953">
    <property type="entry name" value="FAD-dep_OxRdtase_2_FAD-bd"/>
</dbReference>
<evidence type="ECO:0000259" key="3">
    <source>
        <dbReference type="Pfam" id="PF00890"/>
    </source>
</evidence>
<dbReference type="AlphaFoldDB" id="A0A941EJ75"/>
<dbReference type="RefSeq" id="WP_212527060.1">
    <property type="nucleotide sequence ID" value="NZ_JAGSOG010000012.1"/>
</dbReference>
<dbReference type="EMBL" id="JAGSOG010000012">
    <property type="protein sequence ID" value="MBR7832532.1"/>
    <property type="molecule type" value="Genomic_DNA"/>
</dbReference>
<dbReference type="InterPro" id="IPR050407">
    <property type="entry name" value="Geranylgeranyl_reductase"/>
</dbReference>
<gene>
    <name evidence="4" type="ORF">KDL01_04640</name>
</gene>
<keyword evidence="2" id="KW-0560">Oxidoreductase</keyword>
<protein>
    <submittedName>
        <fullName evidence="4">NAD(P)/FAD-dependent oxidoreductase</fullName>
    </submittedName>
</protein>
<organism evidence="4 5">
    <name type="scientific">Actinospica durhamensis</name>
    <dbReference type="NCBI Taxonomy" id="1508375"/>
    <lineage>
        <taxon>Bacteria</taxon>
        <taxon>Bacillati</taxon>
        <taxon>Actinomycetota</taxon>
        <taxon>Actinomycetes</taxon>
        <taxon>Catenulisporales</taxon>
        <taxon>Actinospicaceae</taxon>
        <taxon>Actinospica</taxon>
    </lineage>
</organism>
<evidence type="ECO:0000313" key="5">
    <source>
        <dbReference type="Proteomes" id="UP000675781"/>
    </source>
</evidence>